<gene>
    <name evidence="2" type="ORF">GNZ13_32125</name>
</gene>
<dbReference type="AlphaFoldDB" id="A0A972SKH6"/>
<organism evidence="2 3">
    <name type="scientific">Paraburkholderia elongata</name>
    <dbReference type="NCBI Taxonomy" id="2675747"/>
    <lineage>
        <taxon>Bacteria</taxon>
        <taxon>Pseudomonadati</taxon>
        <taxon>Pseudomonadota</taxon>
        <taxon>Betaproteobacteria</taxon>
        <taxon>Burkholderiales</taxon>
        <taxon>Burkholderiaceae</taxon>
        <taxon>Paraburkholderia</taxon>
    </lineage>
</organism>
<comment type="caution">
    <text evidence="2">The sequence shown here is derived from an EMBL/GenBank/DDBJ whole genome shotgun (WGS) entry which is preliminary data.</text>
</comment>
<evidence type="ECO:0000256" key="1">
    <source>
        <dbReference type="SAM" id="MobiDB-lite"/>
    </source>
</evidence>
<dbReference type="Proteomes" id="UP000655523">
    <property type="component" value="Unassembled WGS sequence"/>
</dbReference>
<feature type="compositionally biased region" description="Polar residues" evidence="1">
    <location>
        <begin position="1"/>
        <end position="11"/>
    </location>
</feature>
<feature type="compositionally biased region" description="Basic and acidic residues" evidence="1">
    <location>
        <begin position="24"/>
        <end position="37"/>
    </location>
</feature>
<keyword evidence="3" id="KW-1185">Reference proteome</keyword>
<dbReference type="EMBL" id="WOEZ01000185">
    <property type="protein sequence ID" value="NPT59083.1"/>
    <property type="molecule type" value="Genomic_DNA"/>
</dbReference>
<accession>A0A972SKH6</accession>
<reference evidence="2 3" key="1">
    <citation type="submission" date="2019-11" db="EMBL/GenBank/DDBJ databases">
        <title>Metabolism of dissolved organic matter in forest soils.</title>
        <authorList>
            <person name="Cyle K.T."/>
            <person name="Wilhelm R.C."/>
            <person name="Martinez C.E."/>
        </authorList>
    </citation>
    <scope>NUCLEOTIDE SEQUENCE [LARGE SCALE GENOMIC DNA]</scope>
    <source>
        <strain evidence="2 3">5N</strain>
    </source>
</reference>
<protein>
    <submittedName>
        <fullName evidence="2">Uncharacterized protein</fullName>
    </submittedName>
</protein>
<name>A0A972SKH6_9BURK</name>
<feature type="region of interest" description="Disordered" evidence="1">
    <location>
        <begin position="1"/>
        <end position="38"/>
    </location>
</feature>
<proteinExistence type="predicted"/>
<feature type="region of interest" description="Disordered" evidence="1">
    <location>
        <begin position="67"/>
        <end position="89"/>
    </location>
</feature>
<evidence type="ECO:0000313" key="3">
    <source>
        <dbReference type="Proteomes" id="UP000655523"/>
    </source>
</evidence>
<dbReference type="RefSeq" id="WP_172172106.1">
    <property type="nucleotide sequence ID" value="NZ_WOEZ01000185.1"/>
</dbReference>
<sequence>MSSITFQSNSFGRDPMELAAASQARERRQPKEPRREVTNCQITEFPRRWESQEWSPARQRAEQLFTGMADERTAPSAARRAAESLFAGE</sequence>
<evidence type="ECO:0000313" key="2">
    <source>
        <dbReference type="EMBL" id="NPT59083.1"/>
    </source>
</evidence>